<evidence type="ECO:0000313" key="2">
    <source>
        <dbReference type="Proteomes" id="UP001164929"/>
    </source>
</evidence>
<dbReference type="Proteomes" id="UP001164929">
    <property type="component" value="Chromosome 12"/>
</dbReference>
<evidence type="ECO:0000313" key="1">
    <source>
        <dbReference type="EMBL" id="KAJ6976871.1"/>
    </source>
</evidence>
<dbReference type="AlphaFoldDB" id="A0AAD6M0T4"/>
<proteinExistence type="predicted"/>
<sequence length="107" mass="11823">MVLSENDSTFSSILSFFEKDSKSKICGNITTFLMSICCQHIFISDASADYGNLSEPRILNALDPSQSGKLINLELRGIDSQGLLTCVTQQRVESRASKHISIDSYNQ</sequence>
<keyword evidence="2" id="KW-1185">Reference proteome</keyword>
<accession>A0AAD6M0T4</accession>
<gene>
    <name evidence="1" type="ORF">NC653_028902</name>
</gene>
<reference evidence="1" key="1">
    <citation type="journal article" date="2023" name="Mol. Ecol. Resour.">
        <title>Chromosome-level genome assembly of a triploid poplar Populus alba 'Berolinensis'.</title>
        <authorList>
            <person name="Chen S."/>
            <person name="Yu Y."/>
            <person name="Wang X."/>
            <person name="Wang S."/>
            <person name="Zhang T."/>
            <person name="Zhou Y."/>
            <person name="He R."/>
            <person name="Meng N."/>
            <person name="Wang Y."/>
            <person name="Liu W."/>
            <person name="Liu Z."/>
            <person name="Liu J."/>
            <person name="Guo Q."/>
            <person name="Huang H."/>
            <person name="Sederoff R.R."/>
            <person name="Wang G."/>
            <person name="Qu G."/>
            <person name="Chen S."/>
        </authorList>
    </citation>
    <scope>NUCLEOTIDE SEQUENCE</scope>
    <source>
        <strain evidence="1">SC-2020</strain>
    </source>
</reference>
<dbReference type="EMBL" id="JAQIZT010000012">
    <property type="protein sequence ID" value="KAJ6976871.1"/>
    <property type="molecule type" value="Genomic_DNA"/>
</dbReference>
<name>A0AAD6M0T4_9ROSI</name>
<organism evidence="1 2">
    <name type="scientific">Populus alba x Populus x berolinensis</name>
    <dbReference type="NCBI Taxonomy" id="444605"/>
    <lineage>
        <taxon>Eukaryota</taxon>
        <taxon>Viridiplantae</taxon>
        <taxon>Streptophyta</taxon>
        <taxon>Embryophyta</taxon>
        <taxon>Tracheophyta</taxon>
        <taxon>Spermatophyta</taxon>
        <taxon>Magnoliopsida</taxon>
        <taxon>eudicotyledons</taxon>
        <taxon>Gunneridae</taxon>
        <taxon>Pentapetalae</taxon>
        <taxon>rosids</taxon>
        <taxon>fabids</taxon>
        <taxon>Malpighiales</taxon>
        <taxon>Salicaceae</taxon>
        <taxon>Saliceae</taxon>
        <taxon>Populus</taxon>
    </lineage>
</organism>
<comment type="caution">
    <text evidence="1">The sequence shown here is derived from an EMBL/GenBank/DDBJ whole genome shotgun (WGS) entry which is preliminary data.</text>
</comment>
<protein>
    <submittedName>
        <fullName evidence="1">Uncharacterized protein</fullName>
    </submittedName>
</protein>